<accession>A0A2Z4GSW5</accession>
<sequence>MKFIYVVFVVFLMALMATPGKSQSKKCCGRCSSRMCTKREKEEHTEDCRGSFCCLTHRKKK</sequence>
<protein>
    <submittedName>
        <fullName evidence="2">Ovodefensin B beta</fullName>
    </submittedName>
</protein>
<dbReference type="EMBL" id="MH125211">
    <property type="protein sequence ID" value="AWW04543.1"/>
    <property type="molecule type" value="mRNA"/>
</dbReference>
<feature type="signal peptide" evidence="1">
    <location>
        <begin position="1"/>
        <end position="22"/>
    </location>
</feature>
<evidence type="ECO:0000313" key="2">
    <source>
        <dbReference type="EMBL" id="AWW04543.1"/>
    </source>
</evidence>
<keyword evidence="1" id="KW-0732">Signal</keyword>
<feature type="chain" id="PRO_5016398734" evidence="1">
    <location>
        <begin position="23"/>
        <end position="61"/>
    </location>
</feature>
<name>A0A2Z4GSW5_CHICK</name>
<organism evidence="2">
    <name type="scientific">Gallus gallus gallus</name>
    <dbReference type="NCBI Taxonomy" id="208526"/>
    <lineage>
        <taxon>Eukaryota</taxon>
        <taxon>Metazoa</taxon>
        <taxon>Chordata</taxon>
        <taxon>Craniata</taxon>
        <taxon>Vertebrata</taxon>
        <taxon>Euteleostomi</taxon>
        <taxon>Archelosauria</taxon>
        <taxon>Archosauria</taxon>
        <taxon>Dinosauria</taxon>
        <taxon>Saurischia</taxon>
        <taxon>Theropoda</taxon>
        <taxon>Coelurosauria</taxon>
        <taxon>Aves</taxon>
        <taxon>Neognathae</taxon>
        <taxon>Galloanserae</taxon>
        <taxon>Galliformes</taxon>
        <taxon>Phasianidae</taxon>
        <taxon>Phasianinae</taxon>
        <taxon>Gallus</taxon>
    </lineage>
</organism>
<evidence type="ECO:0000256" key="1">
    <source>
        <dbReference type="SAM" id="SignalP"/>
    </source>
</evidence>
<dbReference type="SMR" id="A0A2Z4GSW5"/>
<proteinExistence type="evidence at transcript level"/>
<reference evidence="2" key="1">
    <citation type="submission" date="2018-03" db="EMBL/GenBank/DDBJ databases">
        <authorList>
            <person name="Keele B.F."/>
        </authorList>
    </citation>
    <scope>NUCLEOTIDE SEQUENCE</scope>
</reference>
<dbReference type="AlphaFoldDB" id="A0A2Z4GSW5"/>